<dbReference type="GO" id="GO:0031564">
    <property type="term" value="P:transcription antitermination"/>
    <property type="evidence" value="ECO:0007669"/>
    <property type="project" value="UniProtKB-KW"/>
</dbReference>
<dbReference type="OrthoDB" id="9811381at2"/>
<name>A0A089HSD0_PAEDU</name>
<evidence type="ECO:0000259" key="7">
    <source>
        <dbReference type="Pfam" id="PF01029"/>
    </source>
</evidence>
<evidence type="ECO:0000256" key="1">
    <source>
        <dbReference type="ARBA" id="ARBA00005952"/>
    </source>
</evidence>
<comment type="function">
    <text evidence="6">Involved in transcription antitermination. Required for transcription of ribosomal RNA (rRNA) genes. Binds specifically to the boxA antiterminator sequence of the ribosomal RNA (rrn) operons.</text>
</comment>
<dbReference type="EMBL" id="CP009288">
    <property type="protein sequence ID" value="AIQ13665.1"/>
    <property type="molecule type" value="Genomic_DNA"/>
</dbReference>
<accession>A0A089HSD0</accession>
<proteinExistence type="inferred from homology"/>
<dbReference type="GO" id="GO:0005829">
    <property type="term" value="C:cytosol"/>
    <property type="evidence" value="ECO:0007669"/>
    <property type="project" value="TreeGrafter"/>
</dbReference>
<dbReference type="InterPro" id="IPR011605">
    <property type="entry name" value="NusB_fam"/>
</dbReference>
<evidence type="ECO:0000256" key="3">
    <source>
        <dbReference type="ARBA" id="ARBA00022884"/>
    </source>
</evidence>
<evidence type="ECO:0000256" key="6">
    <source>
        <dbReference type="HAMAP-Rule" id="MF_00073"/>
    </source>
</evidence>
<dbReference type="SUPFAM" id="SSF48013">
    <property type="entry name" value="NusB-like"/>
    <property type="match status" value="1"/>
</dbReference>
<dbReference type="NCBIfam" id="TIGR01951">
    <property type="entry name" value="nusB"/>
    <property type="match status" value="1"/>
</dbReference>
<reference evidence="8 9" key="1">
    <citation type="submission" date="2014-08" db="EMBL/GenBank/DDBJ databases">
        <title>Comparative genomics of the Paenibacillus odorifer group.</title>
        <authorList>
            <person name="den Bakker H.C."/>
            <person name="Tsai Y.-C."/>
            <person name="Martin N."/>
            <person name="Korlach J."/>
            <person name="Wiedmann M."/>
        </authorList>
    </citation>
    <scope>NUCLEOTIDE SEQUENCE [LARGE SCALE GENOMIC DNA]</scope>
    <source>
        <strain evidence="8 9">DSM 1735</strain>
    </source>
</reference>
<dbReference type="HAMAP" id="MF_00073">
    <property type="entry name" value="NusB"/>
    <property type="match status" value="1"/>
</dbReference>
<sequence length="152" mass="17626">MKRRIAREIIVQSLYQMEMNEVESGEAVEMLLEEAAEENETERVISDELQLKDYVLDHVNGIWEAKPAIDDMLEHYLKGWQMSRLSRVDRQILRLAAYEMIYRNDVPAKVAVNEAIELAKHFGTEDSGKFVNGVLGKMIQDLEELKTNRSKK</sequence>
<organism evidence="8 9">
    <name type="scientific">Paenibacillus durus</name>
    <name type="common">Paenibacillus azotofixans</name>
    <dbReference type="NCBI Taxonomy" id="44251"/>
    <lineage>
        <taxon>Bacteria</taxon>
        <taxon>Bacillati</taxon>
        <taxon>Bacillota</taxon>
        <taxon>Bacilli</taxon>
        <taxon>Bacillales</taxon>
        <taxon>Paenibacillaceae</taxon>
        <taxon>Paenibacillus</taxon>
    </lineage>
</organism>
<feature type="domain" description="NusB/RsmB/TIM44" evidence="7">
    <location>
        <begin position="5"/>
        <end position="139"/>
    </location>
</feature>
<dbReference type="GO" id="GO:0006353">
    <property type="term" value="P:DNA-templated transcription termination"/>
    <property type="evidence" value="ECO:0007669"/>
    <property type="project" value="UniProtKB-UniRule"/>
</dbReference>
<dbReference type="Gene3D" id="1.10.940.10">
    <property type="entry name" value="NusB-like"/>
    <property type="match status" value="1"/>
</dbReference>
<evidence type="ECO:0000313" key="8">
    <source>
        <dbReference type="EMBL" id="AIQ13665.1"/>
    </source>
</evidence>
<keyword evidence="4 6" id="KW-0805">Transcription regulation</keyword>
<dbReference type="RefSeq" id="WP_042207467.1">
    <property type="nucleotide sequence ID" value="NZ_CP009288.1"/>
</dbReference>
<keyword evidence="9" id="KW-1185">Reference proteome</keyword>
<keyword evidence="5 6" id="KW-0804">Transcription</keyword>
<dbReference type="STRING" id="44251.PDUR_18395"/>
<dbReference type="PANTHER" id="PTHR11078:SF3">
    <property type="entry name" value="ANTITERMINATION NUSB DOMAIN-CONTAINING PROTEIN"/>
    <property type="match status" value="1"/>
</dbReference>
<dbReference type="Proteomes" id="UP000029409">
    <property type="component" value="Chromosome"/>
</dbReference>
<evidence type="ECO:0000256" key="4">
    <source>
        <dbReference type="ARBA" id="ARBA00023015"/>
    </source>
</evidence>
<gene>
    <name evidence="6" type="primary">nusB</name>
    <name evidence="8" type="ORF">PDUR_18395</name>
</gene>
<dbReference type="AlphaFoldDB" id="A0A089HSD0"/>
<dbReference type="InterPro" id="IPR035926">
    <property type="entry name" value="NusB-like_sf"/>
</dbReference>
<keyword evidence="3 6" id="KW-0694">RNA-binding</keyword>
<evidence type="ECO:0000313" key="9">
    <source>
        <dbReference type="Proteomes" id="UP000029409"/>
    </source>
</evidence>
<dbReference type="GO" id="GO:0003723">
    <property type="term" value="F:RNA binding"/>
    <property type="evidence" value="ECO:0007669"/>
    <property type="project" value="UniProtKB-UniRule"/>
</dbReference>
<evidence type="ECO:0000256" key="2">
    <source>
        <dbReference type="ARBA" id="ARBA00022814"/>
    </source>
</evidence>
<dbReference type="InterPro" id="IPR006027">
    <property type="entry name" value="NusB_RsmB_TIM44"/>
</dbReference>
<comment type="similarity">
    <text evidence="1 6">Belongs to the NusB family.</text>
</comment>
<dbReference type="Pfam" id="PF01029">
    <property type="entry name" value="NusB"/>
    <property type="match status" value="1"/>
</dbReference>
<dbReference type="eggNOG" id="COG0781">
    <property type="taxonomic scope" value="Bacteria"/>
</dbReference>
<dbReference type="PANTHER" id="PTHR11078">
    <property type="entry name" value="N UTILIZATION SUBSTANCE PROTEIN B-RELATED"/>
    <property type="match status" value="1"/>
</dbReference>
<evidence type="ECO:0000256" key="5">
    <source>
        <dbReference type="ARBA" id="ARBA00023163"/>
    </source>
</evidence>
<protein>
    <recommendedName>
        <fullName evidence="6">Transcription antitermination protein NusB</fullName>
    </recommendedName>
    <alternativeName>
        <fullName evidence="6">Antitermination factor NusB</fullName>
    </alternativeName>
</protein>
<keyword evidence="2 6" id="KW-0889">Transcription antitermination</keyword>
<dbReference type="KEGG" id="pdu:PDUR_18395"/>